<reference evidence="2 3" key="1">
    <citation type="submission" date="2024-02" db="EMBL/GenBank/DDBJ databases">
        <title>A novel Wenzhouxiangellaceae bacterium, isolated from coastal sediments.</title>
        <authorList>
            <person name="Du Z.-J."/>
            <person name="Ye Y.-Q."/>
            <person name="Zhang X.-Y."/>
        </authorList>
    </citation>
    <scope>NUCLEOTIDE SEQUENCE [LARGE SCALE GENOMIC DNA]</scope>
    <source>
        <strain evidence="2 3">CH-27</strain>
    </source>
</reference>
<keyword evidence="3" id="KW-1185">Reference proteome</keyword>
<dbReference type="RefSeq" id="WP_354697028.1">
    <property type="nucleotide sequence ID" value="NZ_JAZHOG010000017.1"/>
</dbReference>
<dbReference type="EMBL" id="JAZHOG010000017">
    <property type="protein sequence ID" value="MEJ8569701.1"/>
    <property type="molecule type" value="Genomic_DNA"/>
</dbReference>
<dbReference type="Proteomes" id="UP001359886">
    <property type="component" value="Unassembled WGS sequence"/>
</dbReference>
<keyword evidence="1" id="KW-0812">Transmembrane</keyword>
<keyword evidence="1" id="KW-1133">Transmembrane helix</keyword>
<evidence type="ECO:0000256" key="1">
    <source>
        <dbReference type="SAM" id="Phobius"/>
    </source>
</evidence>
<name>A0AAW9RIU4_9GAMM</name>
<feature type="transmembrane region" description="Helical" evidence="1">
    <location>
        <begin position="12"/>
        <end position="32"/>
    </location>
</feature>
<proteinExistence type="predicted"/>
<accession>A0AAW9RIU4</accession>
<sequence length="198" mass="21778">MPKTDSHGAVRPAGIGLLVFTVLILGALFWILRPEDHPLALARDVPLCELLGADTWTALTDQGNAVVVRTLGDGRSICELSQERSSAISGNPPPLARVMLTTEADVRYRDVGNSLGQFMNTFVAEMRASDWTPIEVEGPWRRTYGFTGRSGETALLVEDEGVFLLFSSPQFPVEKLQAFALRVTERLRQASPRVTDDH</sequence>
<organism evidence="2 3">
    <name type="scientific">Elongatibacter sediminis</name>
    <dbReference type="NCBI Taxonomy" id="3119006"/>
    <lineage>
        <taxon>Bacteria</taxon>
        <taxon>Pseudomonadati</taxon>
        <taxon>Pseudomonadota</taxon>
        <taxon>Gammaproteobacteria</taxon>
        <taxon>Chromatiales</taxon>
        <taxon>Wenzhouxiangellaceae</taxon>
        <taxon>Elongatibacter</taxon>
    </lineage>
</organism>
<protein>
    <submittedName>
        <fullName evidence="2">Uncharacterized protein</fullName>
    </submittedName>
</protein>
<evidence type="ECO:0000313" key="3">
    <source>
        <dbReference type="Proteomes" id="UP001359886"/>
    </source>
</evidence>
<dbReference type="AlphaFoldDB" id="A0AAW9RIU4"/>
<keyword evidence="1" id="KW-0472">Membrane</keyword>
<comment type="caution">
    <text evidence="2">The sequence shown here is derived from an EMBL/GenBank/DDBJ whole genome shotgun (WGS) entry which is preliminary data.</text>
</comment>
<evidence type="ECO:0000313" key="2">
    <source>
        <dbReference type="EMBL" id="MEJ8569701.1"/>
    </source>
</evidence>
<gene>
    <name evidence="2" type="ORF">V3330_18885</name>
</gene>